<sequence>MNTLTKNEVSRVTILSNCGMIEIFNNEIVKSKSFSESYPGTFFELVIDVSNEHLYDLEEEEEFSW</sequence>
<dbReference type="Proteomes" id="UP000070096">
    <property type="component" value="Unassembled WGS sequence"/>
</dbReference>
<evidence type="ECO:0000313" key="2">
    <source>
        <dbReference type="Proteomes" id="UP000070096"/>
    </source>
</evidence>
<dbReference type="AlphaFoldDB" id="A0A139N728"/>
<proteinExistence type="predicted"/>
<gene>
    <name evidence="1" type="ORF">SGODD07_01081</name>
</gene>
<protein>
    <recommendedName>
        <fullName evidence="3">Phage protein</fullName>
    </recommendedName>
</protein>
<dbReference type="EMBL" id="LQRC01000165">
    <property type="protein sequence ID" value="KXT71702.1"/>
    <property type="molecule type" value="Genomic_DNA"/>
</dbReference>
<dbReference type="PATRIC" id="fig|1302.21.peg.1211"/>
<organism evidence="1 2">
    <name type="scientific">Streptococcus gordonii</name>
    <dbReference type="NCBI Taxonomy" id="1302"/>
    <lineage>
        <taxon>Bacteria</taxon>
        <taxon>Bacillati</taxon>
        <taxon>Bacillota</taxon>
        <taxon>Bacilli</taxon>
        <taxon>Lactobacillales</taxon>
        <taxon>Streptococcaceae</taxon>
        <taxon>Streptococcus</taxon>
    </lineage>
</organism>
<evidence type="ECO:0008006" key="3">
    <source>
        <dbReference type="Google" id="ProtNLM"/>
    </source>
</evidence>
<name>A0A139N728_STRGN</name>
<accession>A0A139N728</accession>
<evidence type="ECO:0000313" key="1">
    <source>
        <dbReference type="EMBL" id="KXT71702.1"/>
    </source>
</evidence>
<comment type="caution">
    <text evidence="1">The sequence shown here is derived from an EMBL/GenBank/DDBJ whole genome shotgun (WGS) entry which is preliminary data.</text>
</comment>
<reference evidence="1 2" key="1">
    <citation type="submission" date="2016-01" db="EMBL/GenBank/DDBJ databases">
        <title>Highly variable Streptococcus oralis are common among viridans streptococci isolated from primates.</title>
        <authorList>
            <person name="Denapaite D."/>
            <person name="Rieger M."/>
            <person name="Koendgen S."/>
            <person name="Brueckner R."/>
            <person name="Ochigava I."/>
            <person name="Kappeler P."/>
            <person name="Maetz-Rensing K."/>
            <person name="Leendertz F."/>
            <person name="Hakenbeck R."/>
        </authorList>
    </citation>
    <scope>NUCLEOTIDE SEQUENCE [LARGE SCALE GENOMIC DNA]</scope>
    <source>
        <strain evidence="1 2">DD07</strain>
    </source>
</reference>